<accession>A0A2H3CGU7</accession>
<dbReference type="AlphaFoldDB" id="A0A2H3CGU7"/>
<evidence type="ECO:0000256" key="3">
    <source>
        <dbReference type="ARBA" id="ARBA00022722"/>
    </source>
</evidence>
<evidence type="ECO:0000256" key="2">
    <source>
        <dbReference type="ARBA" id="ARBA00022695"/>
    </source>
</evidence>
<organism evidence="8 9">
    <name type="scientific">Armillaria solidipes</name>
    <dbReference type="NCBI Taxonomy" id="1076256"/>
    <lineage>
        <taxon>Eukaryota</taxon>
        <taxon>Fungi</taxon>
        <taxon>Dikarya</taxon>
        <taxon>Basidiomycota</taxon>
        <taxon>Agaricomycotina</taxon>
        <taxon>Agaricomycetes</taxon>
        <taxon>Agaricomycetidae</taxon>
        <taxon>Agaricales</taxon>
        <taxon>Marasmiineae</taxon>
        <taxon>Physalacriaceae</taxon>
        <taxon>Armillaria</taxon>
    </lineage>
</organism>
<dbReference type="STRING" id="1076256.A0A2H3CGU7"/>
<sequence>DLKDAVKDSPALRPLSYTSTGAVILAVDTGPAAVGYYLAQCDPVNPKIRYFARFGSITLNERKCGYSQAKKEIFGLYRALGDCKIYLIGLPTFIVEVDASAIKGMLKNPDIAPSAAVNRWIIGILSFHFVLVHIPGSKHGPDGLS</sequence>
<keyword evidence="1" id="KW-0808">Transferase</keyword>
<dbReference type="Pfam" id="PF17917">
    <property type="entry name" value="RT_RNaseH"/>
    <property type="match status" value="1"/>
</dbReference>
<keyword evidence="2" id="KW-0548">Nucleotidyltransferase</keyword>
<evidence type="ECO:0000256" key="5">
    <source>
        <dbReference type="ARBA" id="ARBA00022801"/>
    </source>
</evidence>
<dbReference type="SUPFAM" id="SSF56672">
    <property type="entry name" value="DNA/RNA polymerases"/>
    <property type="match status" value="1"/>
</dbReference>
<proteinExistence type="predicted"/>
<gene>
    <name evidence="8" type="ORF">ARMSODRAFT_873535</name>
</gene>
<keyword evidence="9" id="KW-1185">Reference proteome</keyword>
<evidence type="ECO:0000313" key="9">
    <source>
        <dbReference type="Proteomes" id="UP000218334"/>
    </source>
</evidence>
<dbReference type="InterPro" id="IPR043502">
    <property type="entry name" value="DNA/RNA_pol_sf"/>
</dbReference>
<keyword evidence="3" id="KW-0540">Nuclease</keyword>
<dbReference type="InterPro" id="IPR041373">
    <property type="entry name" value="RT_RNaseH"/>
</dbReference>
<reference evidence="9" key="1">
    <citation type="journal article" date="2017" name="Nat. Ecol. Evol.">
        <title>Genome expansion and lineage-specific genetic innovations in the forest pathogenic fungi Armillaria.</title>
        <authorList>
            <person name="Sipos G."/>
            <person name="Prasanna A.N."/>
            <person name="Walter M.C."/>
            <person name="O'Connor E."/>
            <person name="Balint B."/>
            <person name="Krizsan K."/>
            <person name="Kiss B."/>
            <person name="Hess J."/>
            <person name="Varga T."/>
            <person name="Slot J."/>
            <person name="Riley R."/>
            <person name="Boka B."/>
            <person name="Rigling D."/>
            <person name="Barry K."/>
            <person name="Lee J."/>
            <person name="Mihaltcheva S."/>
            <person name="LaButti K."/>
            <person name="Lipzen A."/>
            <person name="Waldron R."/>
            <person name="Moloney N.M."/>
            <person name="Sperisen C."/>
            <person name="Kredics L."/>
            <person name="Vagvoelgyi C."/>
            <person name="Patrignani A."/>
            <person name="Fitzpatrick D."/>
            <person name="Nagy I."/>
            <person name="Doyle S."/>
            <person name="Anderson J.B."/>
            <person name="Grigoriev I.V."/>
            <person name="Gueldener U."/>
            <person name="Muensterkoetter M."/>
            <person name="Nagy L.G."/>
        </authorList>
    </citation>
    <scope>NUCLEOTIDE SEQUENCE [LARGE SCALE GENOMIC DNA]</scope>
    <source>
        <strain evidence="9">28-4</strain>
    </source>
</reference>
<evidence type="ECO:0000259" key="7">
    <source>
        <dbReference type="Pfam" id="PF17917"/>
    </source>
</evidence>
<name>A0A2H3CGU7_9AGAR</name>
<dbReference type="GO" id="GO:0016787">
    <property type="term" value="F:hydrolase activity"/>
    <property type="evidence" value="ECO:0007669"/>
    <property type="project" value="UniProtKB-KW"/>
</dbReference>
<evidence type="ECO:0000256" key="1">
    <source>
        <dbReference type="ARBA" id="ARBA00022679"/>
    </source>
</evidence>
<keyword evidence="6" id="KW-0695">RNA-directed DNA polymerase</keyword>
<protein>
    <recommendedName>
        <fullName evidence="7">Reverse transcriptase RNase H-like domain-containing protein</fullName>
    </recommendedName>
</protein>
<feature type="non-terminal residue" evidence="8">
    <location>
        <position position="1"/>
    </location>
</feature>
<dbReference type="GO" id="GO:0003964">
    <property type="term" value="F:RNA-directed DNA polymerase activity"/>
    <property type="evidence" value="ECO:0007669"/>
    <property type="project" value="UniProtKB-KW"/>
</dbReference>
<dbReference type="Proteomes" id="UP000218334">
    <property type="component" value="Unassembled WGS sequence"/>
</dbReference>
<evidence type="ECO:0000256" key="4">
    <source>
        <dbReference type="ARBA" id="ARBA00022759"/>
    </source>
</evidence>
<evidence type="ECO:0000313" key="8">
    <source>
        <dbReference type="EMBL" id="PBK77618.1"/>
    </source>
</evidence>
<keyword evidence="5" id="KW-0378">Hydrolase</keyword>
<keyword evidence="4" id="KW-0255">Endonuclease</keyword>
<dbReference type="GO" id="GO:0004519">
    <property type="term" value="F:endonuclease activity"/>
    <property type="evidence" value="ECO:0007669"/>
    <property type="project" value="UniProtKB-KW"/>
</dbReference>
<evidence type="ECO:0000256" key="6">
    <source>
        <dbReference type="ARBA" id="ARBA00022918"/>
    </source>
</evidence>
<dbReference type="EMBL" id="KZ293415">
    <property type="protein sequence ID" value="PBK77618.1"/>
    <property type="molecule type" value="Genomic_DNA"/>
</dbReference>
<feature type="domain" description="Reverse transcriptase RNase H-like" evidence="7">
    <location>
        <begin position="22"/>
        <end position="122"/>
    </location>
</feature>